<accession>A0A343S4N9</accession>
<dbReference type="Gene3D" id="2.60.40.420">
    <property type="entry name" value="Cupredoxins - blue copper proteins"/>
    <property type="match status" value="1"/>
</dbReference>
<evidence type="ECO:0000256" key="6">
    <source>
        <dbReference type="ARBA" id="ARBA00022723"/>
    </source>
</evidence>
<evidence type="ECO:0000256" key="11">
    <source>
        <dbReference type="ARBA" id="ARBA00031389"/>
    </source>
</evidence>
<dbReference type="EC" id="7.1.1.9" evidence="4"/>
<comment type="similarity">
    <text evidence="3">Belongs to the cytochrome c oxidase subunit 2 family.</text>
</comment>
<dbReference type="PRINTS" id="PR01166">
    <property type="entry name" value="CYCOXIDASEII"/>
</dbReference>
<proteinExistence type="inferred from homology"/>
<evidence type="ECO:0000256" key="12">
    <source>
        <dbReference type="ARBA" id="ARBA00049512"/>
    </source>
</evidence>
<gene>
    <name evidence="14" type="primary">cox2</name>
</gene>
<reference evidence="14" key="1">
    <citation type="journal article" date="2017" name="Mitochondrial DNA Part B Resour">
        <title>The complete mitochondrial genome of Lutraria maxima Jonas (Veneroida: Mactridae).</title>
        <authorList>
            <person name="Zhong S."/>
            <person name="Zhao Y."/>
            <person name="Wang X."/>
            <person name="Song Z."/>
            <person name="Zhang Q."/>
        </authorList>
    </citation>
    <scope>NUCLEOTIDE SEQUENCE</scope>
</reference>
<dbReference type="RefSeq" id="YP_009455679.1">
    <property type="nucleotide sequence ID" value="NC_036766.1"/>
</dbReference>
<dbReference type="GO" id="GO:0042773">
    <property type="term" value="P:ATP synthesis coupled electron transport"/>
    <property type="evidence" value="ECO:0007669"/>
    <property type="project" value="TreeGrafter"/>
</dbReference>
<dbReference type="GO" id="GO:0004129">
    <property type="term" value="F:cytochrome-c oxidase activity"/>
    <property type="evidence" value="ECO:0007669"/>
    <property type="project" value="UniProtKB-EC"/>
</dbReference>
<feature type="domain" description="Cytochrome oxidase subunit II copper A binding" evidence="13">
    <location>
        <begin position="56"/>
        <end position="164"/>
    </location>
</feature>
<keyword evidence="14" id="KW-0496">Mitochondrion</keyword>
<keyword evidence="5" id="KW-0813">Transport</keyword>
<keyword evidence="8" id="KW-0249">Electron transport</keyword>
<comment type="subcellular location">
    <subcellularLocation>
        <location evidence="2">Membrane</location>
    </subcellularLocation>
</comment>
<dbReference type="GO" id="GO:0016020">
    <property type="term" value="C:membrane"/>
    <property type="evidence" value="ECO:0007669"/>
    <property type="project" value="UniProtKB-SubCell"/>
</dbReference>
<comment type="cofactor">
    <cofactor evidence="1">
        <name>Cu cation</name>
        <dbReference type="ChEBI" id="CHEBI:23378"/>
    </cofactor>
</comment>
<sequence length="226" mass="25013">MEDIFVYCLSNGDFSSLLGSNESFFKGFGSELGLYCRFFMHFVLSGVWSVKSESYLVPEDSLSVGADMKSGFRKQDVTTPCFLVYGEKNEVKVSTSDVMHSWGLPELGAKVDAIPGRVNCLGLIPFEAGYVSGFCYELCGPGHNGMPISAFIFNKGLVDSLLSSEVFNSEESSWEEVGMGYDSVYSDYLYSLFSVVKESWEEVGMGYDSVYSDYLYSLFSVVKETG</sequence>
<dbReference type="PANTHER" id="PTHR22888:SF9">
    <property type="entry name" value="CYTOCHROME C OXIDASE SUBUNIT 2"/>
    <property type="match status" value="1"/>
</dbReference>
<dbReference type="GO" id="GO:0005507">
    <property type="term" value="F:copper ion binding"/>
    <property type="evidence" value="ECO:0007669"/>
    <property type="project" value="InterPro"/>
</dbReference>
<keyword evidence="9" id="KW-0186">Copper</keyword>
<keyword evidence="7" id="KW-0460">Magnesium</keyword>
<name>A0A343S4N9_9BIVA</name>
<dbReference type="GeneID" id="35457060"/>
<dbReference type="Pfam" id="PF00116">
    <property type="entry name" value="COX2"/>
    <property type="match status" value="1"/>
</dbReference>
<keyword evidence="10" id="KW-0472">Membrane</keyword>
<keyword evidence="6" id="KW-0479">Metal-binding</keyword>
<evidence type="ECO:0000256" key="3">
    <source>
        <dbReference type="ARBA" id="ARBA00007866"/>
    </source>
</evidence>
<dbReference type="InterPro" id="IPR001505">
    <property type="entry name" value="Copper_CuA"/>
</dbReference>
<dbReference type="PROSITE" id="PS50857">
    <property type="entry name" value="COX2_CUA"/>
    <property type="match status" value="1"/>
</dbReference>
<protein>
    <recommendedName>
        <fullName evidence="4">cytochrome-c oxidase</fullName>
        <ecNumber evidence="4">7.1.1.9</ecNumber>
    </recommendedName>
    <alternativeName>
        <fullName evidence="11">Cytochrome c oxidase polypeptide II</fullName>
    </alternativeName>
</protein>
<geneLocation type="mitochondrion" evidence="14"/>
<evidence type="ECO:0000256" key="8">
    <source>
        <dbReference type="ARBA" id="ARBA00022982"/>
    </source>
</evidence>
<dbReference type="AlphaFoldDB" id="A0A343S4N9"/>
<evidence type="ECO:0000256" key="4">
    <source>
        <dbReference type="ARBA" id="ARBA00012949"/>
    </source>
</evidence>
<organism evidence="14">
    <name type="scientific">Lutraria maxima</name>
    <dbReference type="NCBI Taxonomy" id="971267"/>
    <lineage>
        <taxon>Eukaryota</taxon>
        <taxon>Metazoa</taxon>
        <taxon>Spiralia</taxon>
        <taxon>Lophotrochozoa</taxon>
        <taxon>Mollusca</taxon>
        <taxon>Bivalvia</taxon>
        <taxon>Autobranchia</taxon>
        <taxon>Heteroconchia</taxon>
        <taxon>Euheterodonta</taxon>
        <taxon>Imparidentia</taxon>
        <taxon>Neoheterodontei</taxon>
        <taxon>Venerida</taxon>
        <taxon>Mactroidea</taxon>
        <taxon>Mactridae</taxon>
        <taxon>Lutraria</taxon>
    </lineage>
</organism>
<evidence type="ECO:0000313" key="14">
    <source>
        <dbReference type="EMBL" id="AUH21205.1"/>
    </source>
</evidence>
<evidence type="ECO:0000259" key="13">
    <source>
        <dbReference type="PROSITE" id="PS50857"/>
    </source>
</evidence>
<evidence type="ECO:0000256" key="7">
    <source>
        <dbReference type="ARBA" id="ARBA00022842"/>
    </source>
</evidence>
<dbReference type="InterPro" id="IPR002429">
    <property type="entry name" value="CcO_II-like_C"/>
</dbReference>
<evidence type="ECO:0000256" key="5">
    <source>
        <dbReference type="ARBA" id="ARBA00022448"/>
    </source>
</evidence>
<evidence type="ECO:0000256" key="9">
    <source>
        <dbReference type="ARBA" id="ARBA00023008"/>
    </source>
</evidence>
<comment type="catalytic activity">
    <reaction evidence="12">
        <text>4 Fe(II)-[cytochrome c] + O2 + 8 H(+)(in) = 4 Fe(III)-[cytochrome c] + 2 H2O + 4 H(+)(out)</text>
        <dbReference type="Rhea" id="RHEA:11436"/>
        <dbReference type="Rhea" id="RHEA-COMP:10350"/>
        <dbReference type="Rhea" id="RHEA-COMP:14399"/>
        <dbReference type="ChEBI" id="CHEBI:15377"/>
        <dbReference type="ChEBI" id="CHEBI:15378"/>
        <dbReference type="ChEBI" id="CHEBI:15379"/>
        <dbReference type="ChEBI" id="CHEBI:29033"/>
        <dbReference type="ChEBI" id="CHEBI:29034"/>
        <dbReference type="EC" id="7.1.1.9"/>
    </reaction>
    <physiologicalReaction direction="left-to-right" evidence="12">
        <dbReference type="Rhea" id="RHEA:11437"/>
    </physiologicalReaction>
</comment>
<dbReference type="SUPFAM" id="SSF49503">
    <property type="entry name" value="Cupredoxins"/>
    <property type="match status" value="1"/>
</dbReference>
<dbReference type="InterPro" id="IPR008972">
    <property type="entry name" value="Cupredoxin"/>
</dbReference>
<evidence type="ECO:0000256" key="2">
    <source>
        <dbReference type="ARBA" id="ARBA00004370"/>
    </source>
</evidence>
<evidence type="ECO:0000256" key="10">
    <source>
        <dbReference type="ARBA" id="ARBA00023136"/>
    </source>
</evidence>
<evidence type="ECO:0000256" key="1">
    <source>
        <dbReference type="ARBA" id="ARBA00001935"/>
    </source>
</evidence>
<dbReference type="PANTHER" id="PTHR22888">
    <property type="entry name" value="CYTOCHROME C OXIDASE, SUBUNIT II"/>
    <property type="match status" value="1"/>
</dbReference>
<dbReference type="EMBL" id="MF784266">
    <property type="protein sequence ID" value="AUH21205.1"/>
    <property type="molecule type" value="Genomic_DNA"/>
</dbReference>
<dbReference type="PROSITE" id="PS00078">
    <property type="entry name" value="COX2"/>
    <property type="match status" value="1"/>
</dbReference>
<dbReference type="InterPro" id="IPR045187">
    <property type="entry name" value="CcO_II"/>
</dbReference>